<gene>
    <name evidence="2" type="ORF">COC69_20700</name>
</gene>
<comment type="caution">
    <text evidence="2">The sequence shown here is derived from an EMBL/GenBank/DDBJ whole genome shotgun (WGS) entry which is preliminary data.</text>
</comment>
<feature type="domain" description="Insertion element IS402-like" evidence="1">
    <location>
        <begin position="24"/>
        <end position="87"/>
    </location>
</feature>
<dbReference type="EMBL" id="NULI01000117">
    <property type="protein sequence ID" value="PGS77204.1"/>
    <property type="molecule type" value="Genomic_DNA"/>
</dbReference>
<dbReference type="Proteomes" id="UP000224203">
    <property type="component" value="Unassembled WGS sequence"/>
</dbReference>
<accession>A0A9X7CKQ1</accession>
<evidence type="ECO:0000313" key="3">
    <source>
        <dbReference type="Proteomes" id="UP000224203"/>
    </source>
</evidence>
<dbReference type="PANTHER" id="PTHR30007">
    <property type="entry name" value="PHP DOMAIN PROTEIN"/>
    <property type="match status" value="1"/>
</dbReference>
<dbReference type="Pfam" id="PF13340">
    <property type="entry name" value="DUF4096"/>
    <property type="match status" value="1"/>
</dbReference>
<dbReference type="RefSeq" id="WP_098783214.1">
    <property type="nucleotide sequence ID" value="NZ_NULI01000117.1"/>
</dbReference>
<evidence type="ECO:0000313" key="2">
    <source>
        <dbReference type="EMBL" id="PGS77204.1"/>
    </source>
</evidence>
<dbReference type="NCBIfam" id="NF033580">
    <property type="entry name" value="transpos_IS5_3"/>
    <property type="match status" value="1"/>
</dbReference>
<evidence type="ECO:0000259" key="1">
    <source>
        <dbReference type="Pfam" id="PF13340"/>
    </source>
</evidence>
<dbReference type="PANTHER" id="PTHR30007:SF0">
    <property type="entry name" value="TRANSPOSASE"/>
    <property type="match status" value="1"/>
</dbReference>
<organism evidence="2 3">
    <name type="scientific">Bacillus cereus</name>
    <dbReference type="NCBI Taxonomy" id="1396"/>
    <lineage>
        <taxon>Bacteria</taxon>
        <taxon>Bacillati</taxon>
        <taxon>Bacillota</taxon>
        <taxon>Bacilli</taxon>
        <taxon>Bacillales</taxon>
        <taxon>Bacillaceae</taxon>
        <taxon>Bacillus</taxon>
        <taxon>Bacillus cereus group</taxon>
    </lineage>
</organism>
<name>A0A9X7CKQ1_BACCE</name>
<proteinExistence type="predicted"/>
<protein>
    <submittedName>
        <fullName evidence="2">IS5/IS1182 family transposase</fullName>
    </submittedName>
</protein>
<dbReference type="AlphaFoldDB" id="A0A9X7CKQ1"/>
<reference evidence="2 3" key="1">
    <citation type="submission" date="2017-09" db="EMBL/GenBank/DDBJ databases">
        <title>Large-scale bioinformatics analysis of Bacillus genomes uncovers conserved roles of natural products in bacterial physiology.</title>
        <authorList>
            <consortium name="Agbiome Team Llc"/>
            <person name="Bleich R.M."/>
            <person name="Grubbs K.J."/>
            <person name="Santa Maria K.C."/>
            <person name="Allen S.E."/>
            <person name="Farag S."/>
            <person name="Shank E.A."/>
            <person name="Bowers A."/>
        </authorList>
    </citation>
    <scope>NUCLEOTIDE SEQUENCE [LARGE SCALE GENOMIC DNA]</scope>
    <source>
        <strain evidence="2 3">AFS041711</strain>
    </source>
</reference>
<sequence length="250" mass="28941">MNPTYKMELILSILKRYNKPVTTHKQFELIREDLENVLKKTRPRTVDLYEVFCGILYLLTTGCRWRNLPNDFPNWKTIYAYYQIWRKVDGNDNSLLEKVHKKIGQTYREQDGRKKLTSFCIVDAHAQSVKNTWTAGTKGYATMPAKKFQESNAIEVTTANITDREGAIQMCEKHKKSLDNEINILCDGGYTSPSFVQSIKESIDCSVEVIKRSKLHKLVVLPKCWIVERTLENNRQSCLLAGVAILLKRF</sequence>
<dbReference type="InterPro" id="IPR025161">
    <property type="entry name" value="IS402-like_dom"/>
</dbReference>